<keyword evidence="3" id="KW-1185">Reference proteome</keyword>
<evidence type="ECO:0000313" key="2">
    <source>
        <dbReference type="EMBL" id="EFV02121.1"/>
    </source>
</evidence>
<proteinExistence type="predicted"/>
<reference evidence="2 3" key="1">
    <citation type="submission" date="2010-12" db="EMBL/GenBank/DDBJ databases">
        <authorList>
            <person name="Muzny D."/>
            <person name="Qin X."/>
            <person name="Deng J."/>
            <person name="Jiang H."/>
            <person name="Liu Y."/>
            <person name="Qu J."/>
            <person name="Song X.-Z."/>
            <person name="Zhang L."/>
            <person name="Thornton R."/>
            <person name="Coyle M."/>
            <person name="Francisco L."/>
            <person name="Jackson L."/>
            <person name="Javaid M."/>
            <person name="Korchina V."/>
            <person name="Kovar C."/>
            <person name="Mata R."/>
            <person name="Mathew T."/>
            <person name="Ngo R."/>
            <person name="Nguyen L."/>
            <person name="Nguyen N."/>
            <person name="Okwuonu G."/>
            <person name="Ongeri F."/>
            <person name="Pham C."/>
            <person name="Simmons D."/>
            <person name="Wilczek-Boney K."/>
            <person name="Hale W."/>
            <person name="Jakkamsetti A."/>
            <person name="Pham P."/>
            <person name="Ruth R."/>
            <person name="San Lucas F."/>
            <person name="Warren J."/>
            <person name="Zhang J."/>
            <person name="Zhao Z."/>
            <person name="Zhou C."/>
            <person name="Zhu D."/>
            <person name="Lee S."/>
            <person name="Bess C."/>
            <person name="Blankenburg K."/>
            <person name="Forbes L."/>
            <person name="Fu Q."/>
            <person name="Gubbala S."/>
            <person name="Hirani K."/>
            <person name="Jayaseelan J.C."/>
            <person name="Lara F."/>
            <person name="Munidasa M."/>
            <person name="Palculict T."/>
            <person name="Patil S."/>
            <person name="Pu L.-L."/>
            <person name="Saada N."/>
            <person name="Tang L."/>
            <person name="Weissenberger G."/>
            <person name="Zhu Y."/>
            <person name="Hemphill L."/>
            <person name="Shang Y."/>
            <person name="Youmans B."/>
            <person name="Ayvaz T."/>
            <person name="Ross M."/>
            <person name="Santibanez J."/>
            <person name="Aqrawi P."/>
            <person name="Gross S."/>
            <person name="Joshi V."/>
            <person name="Fowler G."/>
            <person name="Nazareth L."/>
            <person name="Reid J."/>
            <person name="Worley K."/>
            <person name="Petrosino J."/>
            <person name="Highlander S."/>
            <person name="Gibbs R."/>
        </authorList>
    </citation>
    <scope>NUCLEOTIDE SEQUENCE [LARGE SCALE GENOMIC DNA]</scope>
    <source>
        <strain evidence="2 3">ATCC 23263</strain>
    </source>
</reference>
<sequence>MHYSKPHFCTALSIFIYAIIFRFFKDYTVFIFPDPTAFSHPISPLVIDSVVNPFKNH</sequence>
<name>E6MFK4_9FIRM</name>
<keyword evidence="1" id="KW-0472">Membrane</keyword>
<evidence type="ECO:0000256" key="1">
    <source>
        <dbReference type="SAM" id="Phobius"/>
    </source>
</evidence>
<accession>E6MFK4</accession>
<feature type="transmembrane region" description="Helical" evidence="1">
    <location>
        <begin position="7"/>
        <end position="24"/>
    </location>
</feature>
<dbReference type="HOGENOM" id="CLU_2993229_0_0_9"/>
<dbReference type="EMBL" id="AEQN01000014">
    <property type="protein sequence ID" value="EFV02121.1"/>
    <property type="molecule type" value="Genomic_DNA"/>
</dbReference>
<keyword evidence="1" id="KW-1133">Transmembrane helix</keyword>
<gene>
    <name evidence="2" type="ORF">HMP0721_0887</name>
</gene>
<comment type="caution">
    <text evidence="2">The sequence shown here is derived from an EMBL/GenBank/DDBJ whole genome shotgun (WGS) entry which is preliminary data.</text>
</comment>
<organism evidence="2 3">
    <name type="scientific">Pseudoramibacter alactolyticus ATCC 23263</name>
    <dbReference type="NCBI Taxonomy" id="887929"/>
    <lineage>
        <taxon>Bacteria</taxon>
        <taxon>Bacillati</taxon>
        <taxon>Bacillota</taxon>
        <taxon>Clostridia</taxon>
        <taxon>Eubacteriales</taxon>
        <taxon>Eubacteriaceae</taxon>
        <taxon>Pseudoramibacter</taxon>
    </lineage>
</organism>
<dbReference type="STRING" id="887929.HMP0721_0887"/>
<dbReference type="Proteomes" id="UP000004754">
    <property type="component" value="Unassembled WGS sequence"/>
</dbReference>
<protein>
    <submittedName>
        <fullName evidence="2">Uncharacterized protein</fullName>
    </submittedName>
</protein>
<dbReference type="AlphaFoldDB" id="E6MFK4"/>
<evidence type="ECO:0000313" key="3">
    <source>
        <dbReference type="Proteomes" id="UP000004754"/>
    </source>
</evidence>
<keyword evidence="1" id="KW-0812">Transmembrane</keyword>